<gene>
    <name evidence="11" type="ORF">LY90DRAFT_677809</name>
</gene>
<dbReference type="CDD" id="cd00161">
    <property type="entry name" value="beta-trefoil_Ricin-like"/>
    <property type="match status" value="1"/>
</dbReference>
<dbReference type="InterPro" id="IPR000772">
    <property type="entry name" value="Ricin_B_lectin"/>
</dbReference>
<evidence type="ECO:0000256" key="6">
    <source>
        <dbReference type="ARBA" id="ARBA00022801"/>
    </source>
</evidence>
<dbReference type="SUPFAM" id="SSF51445">
    <property type="entry name" value="(Trans)glycosidases"/>
    <property type="match status" value="1"/>
</dbReference>
<evidence type="ECO:0000313" key="12">
    <source>
        <dbReference type="Proteomes" id="UP000193920"/>
    </source>
</evidence>
<dbReference type="InterPro" id="IPR032312">
    <property type="entry name" value="LacZ_4"/>
</dbReference>
<dbReference type="SUPFAM" id="SSF74650">
    <property type="entry name" value="Galactose mutarotase-like"/>
    <property type="match status" value="1"/>
</dbReference>
<dbReference type="GO" id="GO:0005990">
    <property type="term" value="P:lactose catabolic process"/>
    <property type="evidence" value="ECO:0007669"/>
    <property type="project" value="TreeGrafter"/>
</dbReference>
<dbReference type="Gene3D" id="2.70.98.10">
    <property type="match status" value="1"/>
</dbReference>
<dbReference type="InterPro" id="IPR050347">
    <property type="entry name" value="Bact_Beta-galactosidase"/>
</dbReference>
<dbReference type="Pfam" id="PF16353">
    <property type="entry name" value="LacZ_4"/>
    <property type="match status" value="1"/>
</dbReference>
<dbReference type="Gene3D" id="3.20.20.80">
    <property type="entry name" value="Glycosidases"/>
    <property type="match status" value="1"/>
</dbReference>
<dbReference type="SUPFAM" id="SSF49303">
    <property type="entry name" value="beta-Galactosidase/glucuronidase domain"/>
    <property type="match status" value="2"/>
</dbReference>
<dbReference type="InterPro" id="IPR002883">
    <property type="entry name" value="CBM10/Dockerin_dom"/>
</dbReference>
<dbReference type="Pfam" id="PF00703">
    <property type="entry name" value="Glyco_hydro_2"/>
    <property type="match status" value="1"/>
</dbReference>
<sequence length="1482" mass="165585">MKFIKAFSLTATFVGSLLQFQVNAVSFTGNEWTGKYGAEDIFAINREPASCNPVLIKILNQLKNENWDLVVVQNSNQAQSHINSGCFKSDFRPSADRGWKTVQLPKSWTCQGFDFSIYTNVGEPWQSRYDGYVPVPEAPVNYNPVGLYRKKFTLDSSMRKSGRRIYIEFDGVESAYYVYVNGQAVGYSEDTFSPHRFDITNVLSSGENTLAVEVHKFCDGTWFEDQDMIYDGGIFRDVFLVSAPDVQIRDYTVRTDLDSSFTNANLEISMDIRNLSGGEKSGWSVIAEAYDEAGNNILKGASVKLDRLNTGRDNTFVLKTSVNSPKLWSAEIPNLYALVLKLIDNSGNVQEILSTQLGFRKIGFTRAEVNWAYQLTTNNWQPITINGKRLLLKGVNRHDSDPFNGKAVPQQTLREDITLMKKNNINAIRTSHYSNDSYLYWLCNKYGMYVMGETNMESHALMDNNDAKAKFYEVGMDRTETAYKRLKIIHQSLHGGLFRDMIWYFKKNDNSRPVHSEGQGSGMGVDMSSNMYPGSDGLGFHAGRGKMPYVMCEYDHAMGNSVGALKEYWDVIRSADNMLAVTLKNGGWDYYSQSYAKTNLYSEEIKGKFYGYGGDWGDWPNDNSFCVNGLINPDRTPQPELAEVKFQYQSFWFSADASQLDNQQVSVYNENNFLNINDFDVTWTLLKNGIAIKTGNVKNANVAPLTRGTLKVPFEIPQDSLAGDEFYLDMSVKVKNGSDLLPEGTEISYGQIHLTSTGKPVKYDKGSDNITIDNNSSSYSISGKNFNFIIDKSTGTLKTYKYKGETLINEVDITYTIQSNGSVDVEFNVDGTRAGLGNYLRVGSIMILPKGAEKLSWYGNGPVETFNDRKTNGRKGVWESTVSDMFYPYMKADDCGNLTDIKWIAVQNNGKGASLLIAADGTVEASALHFTPEDLMRADHPFKLKPRKETILSVDYGSMGTGSATCGQATLDKYRLPSGKQYRWKFTIFPISSSNTGEEITTIYAKLRSDGNLIQDKSNNGLIIPISSGAKLQKDNNGNYISGALTIPHNSKIDSALEGRNSFTIEVNVVPTGVQQFNMLAGKGDRSIGFRTSTNSIDFFIYAGNEWRTVNYNMGVDSASGWVGRKHQVAGIYDAENNMLRVYADGRILGERSVGACPDTGRNSQGNFYEMRVYSKALTASELASQNTSSPKYPPNNQNVLLWLDFDNLSEGDTIEVGENINPSINPSEDNEEDTHLLKDGWYYIKNTGSNKYLTVKDGRGASSQNVEVNSRKQKWLLTNVGDDEVTLTTELGNYMLDVNSGSENNGANIQIYNSHGGDSQRFIIEETYQSDVYVIGTKVTNGYKVIDVEREGKDDGSNVCQWDNGEKPNQTWVFEFDSYPNGEKEKEPKQNPPQQEDKCWSTSLGYSCCKTCTDIILVDSNGKWGVEGDDWCGIPTSCEKQSCGIQGYSCCKSSCNVYEEDSDGKWSIENDEWCLIDDSKC</sequence>
<dbReference type="InterPro" id="IPR009034">
    <property type="entry name" value="Dockerin_dom_fun_sf"/>
</dbReference>
<dbReference type="InterPro" id="IPR013320">
    <property type="entry name" value="ConA-like_dom_sf"/>
</dbReference>
<proteinExistence type="inferred from homology"/>
<dbReference type="GO" id="GO:0009341">
    <property type="term" value="C:beta-galactosidase complex"/>
    <property type="evidence" value="ECO:0007669"/>
    <property type="project" value="InterPro"/>
</dbReference>
<feature type="signal peptide" evidence="9">
    <location>
        <begin position="1"/>
        <end position="24"/>
    </location>
</feature>
<keyword evidence="5" id="KW-0677">Repeat</keyword>
<dbReference type="Gene3D" id="2.60.120.260">
    <property type="entry name" value="Galactose-binding domain-like"/>
    <property type="match status" value="1"/>
</dbReference>
<dbReference type="InterPro" id="IPR017853">
    <property type="entry name" value="GH"/>
</dbReference>
<evidence type="ECO:0000256" key="4">
    <source>
        <dbReference type="ARBA" id="ARBA00022729"/>
    </source>
</evidence>
<dbReference type="EC" id="3.2.1.23" evidence="3"/>
<evidence type="ECO:0000256" key="5">
    <source>
        <dbReference type="ARBA" id="ARBA00022737"/>
    </source>
</evidence>
<evidence type="ECO:0000256" key="8">
    <source>
        <dbReference type="ARBA" id="ARBA00032230"/>
    </source>
</evidence>
<dbReference type="Pfam" id="PF02013">
    <property type="entry name" value="CBM_10"/>
    <property type="match status" value="2"/>
</dbReference>
<dbReference type="PROSITE" id="PS50231">
    <property type="entry name" value="RICIN_B_LECTIN"/>
    <property type="match status" value="1"/>
</dbReference>
<dbReference type="SUPFAM" id="SSF49899">
    <property type="entry name" value="Concanavalin A-like lectins/glucanases"/>
    <property type="match status" value="1"/>
</dbReference>
<dbReference type="InterPro" id="IPR004199">
    <property type="entry name" value="B-gal_small/dom_5"/>
</dbReference>
<dbReference type="InterPro" id="IPR006102">
    <property type="entry name" value="Ig-like_GH2"/>
</dbReference>
<feature type="domain" description="CBM10" evidence="10">
    <location>
        <begin position="1399"/>
        <end position="1436"/>
    </location>
</feature>
<accession>A0A1Y1ZNZ1</accession>
<dbReference type="Gene3D" id="3.90.1220.10">
    <property type="entry name" value="Cellulose docking domain, dockering"/>
    <property type="match status" value="2"/>
</dbReference>
<evidence type="ECO:0000256" key="2">
    <source>
        <dbReference type="ARBA" id="ARBA00007401"/>
    </source>
</evidence>
<name>A0A1Y1ZNZ1_9FUNG</name>
<dbReference type="Pfam" id="PF13385">
    <property type="entry name" value="Laminin_G_3"/>
    <property type="match status" value="1"/>
</dbReference>
<dbReference type="EMBL" id="MCOG01000376">
    <property type="protein sequence ID" value="ORY11959.1"/>
    <property type="molecule type" value="Genomic_DNA"/>
</dbReference>
<dbReference type="Gene3D" id="2.80.10.50">
    <property type="match status" value="2"/>
</dbReference>
<dbReference type="InterPro" id="IPR006101">
    <property type="entry name" value="Glyco_hydro_2"/>
</dbReference>
<keyword evidence="7" id="KW-0326">Glycosidase</keyword>
<dbReference type="Pfam" id="PF14200">
    <property type="entry name" value="RicinB_lectin_2"/>
    <property type="match status" value="1"/>
</dbReference>
<dbReference type="Proteomes" id="UP000193920">
    <property type="component" value="Unassembled WGS sequence"/>
</dbReference>
<protein>
    <recommendedName>
        <fullName evidence="3">beta-galactosidase</fullName>
        <ecNumber evidence="3">3.2.1.23</ecNumber>
    </recommendedName>
    <alternativeName>
        <fullName evidence="8">Lactase</fullName>
    </alternativeName>
</protein>
<dbReference type="STRING" id="1754190.A0A1Y1ZNZ1"/>
<dbReference type="Gene3D" id="2.60.120.200">
    <property type="match status" value="1"/>
</dbReference>
<dbReference type="PRINTS" id="PR00132">
    <property type="entry name" value="GLHYDRLASE2"/>
</dbReference>
<dbReference type="Pfam" id="PF02836">
    <property type="entry name" value="Glyco_hydro_2_C"/>
    <property type="match status" value="1"/>
</dbReference>
<dbReference type="SUPFAM" id="SSF50370">
    <property type="entry name" value="Ricin B-like lectins"/>
    <property type="match status" value="1"/>
</dbReference>
<dbReference type="InterPro" id="IPR011013">
    <property type="entry name" value="Gal_mutarotase_sf_dom"/>
</dbReference>
<dbReference type="PANTHER" id="PTHR46323">
    <property type="entry name" value="BETA-GALACTOSIDASE"/>
    <property type="match status" value="1"/>
</dbReference>
<dbReference type="PROSITE" id="PS51763">
    <property type="entry name" value="CBM10"/>
    <property type="match status" value="2"/>
</dbReference>
<dbReference type="Gene3D" id="2.60.40.10">
    <property type="entry name" value="Immunoglobulins"/>
    <property type="match status" value="2"/>
</dbReference>
<dbReference type="InterPro" id="IPR036156">
    <property type="entry name" value="Beta-gal/glucu_dom_sf"/>
</dbReference>
<dbReference type="SMART" id="SM00458">
    <property type="entry name" value="RICIN"/>
    <property type="match status" value="1"/>
</dbReference>
<evidence type="ECO:0000256" key="9">
    <source>
        <dbReference type="SAM" id="SignalP"/>
    </source>
</evidence>
<dbReference type="SUPFAM" id="SSF64571">
    <property type="entry name" value="Cellulose docking domain, dockering"/>
    <property type="match status" value="2"/>
</dbReference>
<keyword evidence="12" id="KW-1185">Reference proteome</keyword>
<dbReference type="InterPro" id="IPR035992">
    <property type="entry name" value="Ricin_B-like_lectins"/>
</dbReference>
<dbReference type="SMART" id="SM01038">
    <property type="entry name" value="Bgal_small_N"/>
    <property type="match status" value="1"/>
</dbReference>
<keyword evidence="6" id="KW-0378">Hydrolase</keyword>
<dbReference type="SUPFAM" id="SSF49785">
    <property type="entry name" value="Galactose-binding domain-like"/>
    <property type="match status" value="1"/>
</dbReference>
<evidence type="ECO:0000313" key="11">
    <source>
        <dbReference type="EMBL" id="ORY11959.1"/>
    </source>
</evidence>
<dbReference type="InterPro" id="IPR006103">
    <property type="entry name" value="Glyco_hydro_2_cat"/>
</dbReference>
<keyword evidence="4 9" id="KW-0732">Signal</keyword>
<evidence type="ECO:0000256" key="1">
    <source>
        <dbReference type="ARBA" id="ARBA00001412"/>
    </source>
</evidence>
<feature type="chain" id="PRO_5013390760" description="beta-galactosidase" evidence="9">
    <location>
        <begin position="25"/>
        <end position="1482"/>
    </location>
</feature>
<evidence type="ECO:0000256" key="7">
    <source>
        <dbReference type="ARBA" id="ARBA00023295"/>
    </source>
</evidence>
<dbReference type="InterPro" id="IPR006104">
    <property type="entry name" value="Glyco_hydro_2_N"/>
</dbReference>
<dbReference type="GO" id="GO:0030246">
    <property type="term" value="F:carbohydrate binding"/>
    <property type="evidence" value="ECO:0007669"/>
    <property type="project" value="InterPro"/>
</dbReference>
<dbReference type="GO" id="GO:0004565">
    <property type="term" value="F:beta-galactosidase activity"/>
    <property type="evidence" value="ECO:0007669"/>
    <property type="project" value="UniProtKB-EC"/>
</dbReference>
<dbReference type="InterPro" id="IPR014718">
    <property type="entry name" value="GH-type_carb-bd"/>
</dbReference>
<comment type="catalytic activity">
    <reaction evidence="1">
        <text>Hydrolysis of terminal non-reducing beta-D-galactose residues in beta-D-galactosides.</text>
        <dbReference type="EC" id="3.2.1.23"/>
    </reaction>
</comment>
<dbReference type="InterPro" id="IPR013783">
    <property type="entry name" value="Ig-like_fold"/>
</dbReference>
<dbReference type="Pfam" id="PF02837">
    <property type="entry name" value="Glyco_hydro_2_N"/>
    <property type="match status" value="1"/>
</dbReference>
<dbReference type="OrthoDB" id="408320at2759"/>
<evidence type="ECO:0000259" key="10">
    <source>
        <dbReference type="PROSITE" id="PS51763"/>
    </source>
</evidence>
<dbReference type="InterPro" id="IPR008979">
    <property type="entry name" value="Galactose-bd-like_sf"/>
</dbReference>
<dbReference type="PANTHER" id="PTHR46323:SF2">
    <property type="entry name" value="BETA-GALACTOSIDASE"/>
    <property type="match status" value="1"/>
</dbReference>
<dbReference type="Pfam" id="PF02929">
    <property type="entry name" value="Bgal_small_N"/>
    <property type="match status" value="1"/>
</dbReference>
<organism evidence="11 12">
    <name type="scientific">Neocallimastix californiae</name>
    <dbReference type="NCBI Taxonomy" id="1754190"/>
    <lineage>
        <taxon>Eukaryota</taxon>
        <taxon>Fungi</taxon>
        <taxon>Fungi incertae sedis</taxon>
        <taxon>Chytridiomycota</taxon>
        <taxon>Chytridiomycota incertae sedis</taxon>
        <taxon>Neocallimastigomycetes</taxon>
        <taxon>Neocallimastigales</taxon>
        <taxon>Neocallimastigaceae</taxon>
        <taxon>Neocallimastix</taxon>
    </lineage>
</organism>
<evidence type="ECO:0000256" key="3">
    <source>
        <dbReference type="ARBA" id="ARBA00012756"/>
    </source>
</evidence>
<feature type="domain" description="CBM10" evidence="10">
    <location>
        <begin position="1438"/>
        <end position="1478"/>
    </location>
</feature>
<reference evidence="11 12" key="1">
    <citation type="submission" date="2016-08" db="EMBL/GenBank/DDBJ databases">
        <title>A Parts List for Fungal Cellulosomes Revealed by Comparative Genomics.</title>
        <authorList>
            <consortium name="DOE Joint Genome Institute"/>
            <person name="Haitjema C.H."/>
            <person name="Gilmore S.P."/>
            <person name="Henske J.K."/>
            <person name="Solomon K.V."/>
            <person name="De Groot R."/>
            <person name="Kuo A."/>
            <person name="Mondo S.J."/>
            <person name="Salamov A.A."/>
            <person name="Labutti K."/>
            <person name="Zhao Z."/>
            <person name="Chiniquy J."/>
            <person name="Barry K."/>
            <person name="Brewer H.M."/>
            <person name="Purvine S.O."/>
            <person name="Wright A.T."/>
            <person name="Boxma B."/>
            <person name="Van Alen T."/>
            <person name="Hackstein J.H."/>
            <person name="Baker S.E."/>
            <person name="Grigoriev I.V."/>
            <person name="O'Malley M.A."/>
        </authorList>
    </citation>
    <scope>NUCLEOTIDE SEQUENCE [LARGE SCALE GENOMIC DNA]</scope>
    <source>
        <strain evidence="11 12">G1</strain>
    </source>
</reference>
<comment type="similarity">
    <text evidence="2">Belongs to the glycosyl hydrolase 2 family.</text>
</comment>
<comment type="caution">
    <text evidence="11">The sequence shown here is derived from an EMBL/GenBank/DDBJ whole genome shotgun (WGS) entry which is preliminary data.</text>
</comment>